<keyword evidence="2" id="KW-1185">Reference proteome</keyword>
<dbReference type="Gene3D" id="3.40.50.1000">
    <property type="entry name" value="HAD superfamily/HAD-like"/>
    <property type="match status" value="1"/>
</dbReference>
<dbReference type="Proteomes" id="UP001220377">
    <property type="component" value="Chromosome"/>
</dbReference>
<name>A0ABY7WQE0_9LACO</name>
<dbReference type="SFLD" id="SFLDS00003">
    <property type="entry name" value="Haloacid_Dehalogenase"/>
    <property type="match status" value="1"/>
</dbReference>
<proteinExistence type="predicted"/>
<dbReference type="PANTHER" id="PTHR10000">
    <property type="entry name" value="PHOSPHOSERINE PHOSPHATASE"/>
    <property type="match status" value="1"/>
</dbReference>
<dbReference type="RefSeq" id="WP_274259833.1">
    <property type="nucleotide sequence ID" value="NZ_CP117884.1"/>
</dbReference>
<dbReference type="EMBL" id="CP117884">
    <property type="protein sequence ID" value="WDF82408.1"/>
    <property type="molecule type" value="Genomic_DNA"/>
</dbReference>
<dbReference type="GO" id="GO:0016787">
    <property type="term" value="F:hydrolase activity"/>
    <property type="evidence" value="ECO:0007669"/>
    <property type="project" value="UniProtKB-KW"/>
</dbReference>
<dbReference type="SUPFAM" id="SSF56784">
    <property type="entry name" value="HAD-like"/>
    <property type="match status" value="1"/>
</dbReference>
<evidence type="ECO:0000313" key="2">
    <source>
        <dbReference type="Proteomes" id="UP001220377"/>
    </source>
</evidence>
<dbReference type="NCBIfam" id="TIGR00099">
    <property type="entry name" value="Cof-subfamily"/>
    <property type="match status" value="1"/>
</dbReference>
<organism evidence="1 2">
    <name type="scientific">Lacticaseibacillus pabuli</name>
    <dbReference type="NCBI Taxonomy" id="3025672"/>
    <lineage>
        <taxon>Bacteria</taxon>
        <taxon>Bacillati</taxon>
        <taxon>Bacillota</taxon>
        <taxon>Bacilli</taxon>
        <taxon>Lactobacillales</taxon>
        <taxon>Lactobacillaceae</taxon>
        <taxon>Lacticaseibacillus</taxon>
    </lineage>
</organism>
<dbReference type="NCBIfam" id="TIGR01484">
    <property type="entry name" value="HAD-SF-IIB"/>
    <property type="match status" value="1"/>
</dbReference>
<reference evidence="1 2" key="1">
    <citation type="submission" date="2023-02" db="EMBL/GenBank/DDBJ databases">
        <title>Genome sequence of Lacticaseibacillus sp. KACC 23028.</title>
        <authorList>
            <person name="Kim S."/>
            <person name="Heo J."/>
            <person name="Kwon S.-W."/>
        </authorList>
    </citation>
    <scope>NUCLEOTIDE SEQUENCE [LARGE SCALE GENOMIC DNA]</scope>
    <source>
        <strain evidence="1 2">KACC 23028</strain>
    </source>
</reference>
<dbReference type="InterPro" id="IPR036412">
    <property type="entry name" value="HAD-like_sf"/>
</dbReference>
<dbReference type="SFLD" id="SFLDG01140">
    <property type="entry name" value="C2.B:_Phosphomannomutase_and_P"/>
    <property type="match status" value="1"/>
</dbReference>
<dbReference type="InterPro" id="IPR023214">
    <property type="entry name" value="HAD_sf"/>
</dbReference>
<dbReference type="Pfam" id="PF08282">
    <property type="entry name" value="Hydrolase_3"/>
    <property type="match status" value="1"/>
</dbReference>
<gene>
    <name evidence="1" type="ORF">PQ472_11025</name>
</gene>
<dbReference type="InterPro" id="IPR000150">
    <property type="entry name" value="Cof"/>
</dbReference>
<protein>
    <submittedName>
        <fullName evidence="1">Cof-type HAD-IIB family hydrolase</fullName>
    </submittedName>
</protein>
<accession>A0ABY7WQE0</accession>
<sequence length="255" mass="28637">MPKAVVFFDLDGTLLRDDKSVAPSCLDAIAELRQHHVLPVVATGRNIFEVENVLKQTQIDTVVSANGSYVQYQGKRLSQAVIPTNLVEDFTDYAKNQGDPIAWFNNEGFALNHETPVTDKNFELLHLHAHVEPLWYKRHRVNFMFVFNFDKEQRYSEHFESKLSLVRNNPRGLDTMLAGVSKATGIKTLLSVAKLAHLPTFGFGDELNDVPMLKLVDHPVVMGNGNPKVKQLAEFVTTSNMTDGIEHGLQHFGLL</sequence>
<evidence type="ECO:0000313" key="1">
    <source>
        <dbReference type="EMBL" id="WDF82408.1"/>
    </source>
</evidence>
<dbReference type="PANTHER" id="PTHR10000:SF25">
    <property type="entry name" value="PHOSPHATASE YKRA-RELATED"/>
    <property type="match status" value="1"/>
</dbReference>
<keyword evidence="1" id="KW-0378">Hydrolase</keyword>
<dbReference type="Gene3D" id="3.30.1240.10">
    <property type="match status" value="1"/>
</dbReference>
<dbReference type="InterPro" id="IPR006379">
    <property type="entry name" value="HAD-SF_hydro_IIB"/>
</dbReference>